<organism evidence="3 4">
    <name type="scientific">Virgibacillus halodenitrificans</name>
    <name type="common">Bacillus halodenitrificans</name>
    <dbReference type="NCBI Taxonomy" id="1482"/>
    <lineage>
        <taxon>Bacteria</taxon>
        <taxon>Bacillati</taxon>
        <taxon>Bacillota</taxon>
        <taxon>Bacilli</taxon>
        <taxon>Bacillales</taxon>
        <taxon>Bacillaceae</taxon>
        <taxon>Virgibacillus</taxon>
    </lineage>
</organism>
<evidence type="ECO:0000259" key="2">
    <source>
        <dbReference type="PROSITE" id="PS50943"/>
    </source>
</evidence>
<feature type="domain" description="HTH cro/C1-type" evidence="2">
    <location>
        <begin position="5"/>
        <end position="59"/>
    </location>
</feature>
<dbReference type="SMART" id="SM00530">
    <property type="entry name" value="HTH_XRE"/>
    <property type="match status" value="1"/>
</dbReference>
<dbReference type="Proteomes" id="UP000621631">
    <property type="component" value="Unassembled WGS sequence"/>
</dbReference>
<dbReference type="PROSITE" id="PS50943">
    <property type="entry name" value="HTH_CROC1"/>
    <property type="match status" value="1"/>
</dbReference>
<accession>A0ABR7VRS1</accession>
<dbReference type="PANTHER" id="PTHR46797:SF1">
    <property type="entry name" value="METHYLPHOSPHONATE SYNTHASE"/>
    <property type="match status" value="1"/>
</dbReference>
<dbReference type="InterPro" id="IPR001387">
    <property type="entry name" value="Cro/C1-type_HTH"/>
</dbReference>
<protein>
    <submittedName>
        <fullName evidence="3">Helix-turn-helix transcriptional regulator</fullName>
    </submittedName>
</protein>
<comment type="caution">
    <text evidence="3">The sequence shown here is derived from an EMBL/GenBank/DDBJ whole genome shotgun (WGS) entry which is preliminary data.</text>
</comment>
<keyword evidence="4" id="KW-1185">Reference proteome</keyword>
<sequence length="73" mass="8652">MRIWLKEMRDNRSLTQEEVAKLSGISRSHYTHIEQGNKTPSVEVAKRIARTLKFEWVIFFEKTCSLEEQKQAI</sequence>
<evidence type="ECO:0000313" key="4">
    <source>
        <dbReference type="Proteomes" id="UP000621631"/>
    </source>
</evidence>
<dbReference type="InterPro" id="IPR010982">
    <property type="entry name" value="Lambda_DNA-bd_dom_sf"/>
</dbReference>
<dbReference type="Gene3D" id="1.10.260.40">
    <property type="entry name" value="lambda repressor-like DNA-binding domains"/>
    <property type="match status" value="1"/>
</dbReference>
<dbReference type="SUPFAM" id="SSF47413">
    <property type="entry name" value="lambda repressor-like DNA-binding domains"/>
    <property type="match status" value="1"/>
</dbReference>
<dbReference type="PANTHER" id="PTHR46797">
    <property type="entry name" value="HTH-TYPE TRANSCRIPTIONAL REGULATOR"/>
    <property type="match status" value="1"/>
</dbReference>
<proteinExistence type="predicted"/>
<dbReference type="CDD" id="cd00093">
    <property type="entry name" value="HTH_XRE"/>
    <property type="match status" value="1"/>
</dbReference>
<reference evidence="3 4" key="1">
    <citation type="submission" date="2020-09" db="EMBL/GenBank/DDBJ databases">
        <title>Draft Genome Sequences of Oil-Oxidizing Bacteria Halomonas titanicae, Marinobacter lutaoensis, and Virgibacillus halodenitrificans Isolated from Highly Saline Environments.</title>
        <authorList>
            <person name="Grouzdev D.S."/>
            <person name="Sokolova D.S."/>
            <person name="Semenova E.M."/>
            <person name="Borzenkov I.A."/>
            <person name="Bidzhieva S.K."/>
            <person name="Poltaraus A.B."/>
            <person name="Nazina T.N."/>
        </authorList>
    </citation>
    <scope>NUCLEOTIDE SEQUENCE [LARGE SCALE GENOMIC DNA]</scope>
    <source>
        <strain evidence="3 4">VKM B-3472D</strain>
    </source>
</reference>
<keyword evidence="1" id="KW-0238">DNA-binding</keyword>
<dbReference type="RefSeq" id="WP_189778334.1">
    <property type="nucleotide sequence ID" value="NZ_JACWEZ010000006.1"/>
</dbReference>
<name>A0ABR7VRS1_VIRHA</name>
<gene>
    <name evidence="3" type="ORF">IC602_11660</name>
</gene>
<evidence type="ECO:0000313" key="3">
    <source>
        <dbReference type="EMBL" id="MBD1223252.1"/>
    </source>
</evidence>
<evidence type="ECO:0000256" key="1">
    <source>
        <dbReference type="ARBA" id="ARBA00023125"/>
    </source>
</evidence>
<dbReference type="EMBL" id="JACWEZ010000006">
    <property type="protein sequence ID" value="MBD1223252.1"/>
    <property type="molecule type" value="Genomic_DNA"/>
</dbReference>
<dbReference type="InterPro" id="IPR050807">
    <property type="entry name" value="TransReg_Diox_bact_type"/>
</dbReference>
<dbReference type="Pfam" id="PF01381">
    <property type="entry name" value="HTH_3"/>
    <property type="match status" value="1"/>
</dbReference>